<dbReference type="Proteomes" id="UP001518872">
    <property type="component" value="Unassembled WGS sequence"/>
</dbReference>
<evidence type="ECO:0000313" key="2">
    <source>
        <dbReference type="EMBL" id="MBM7076495.1"/>
    </source>
</evidence>
<accession>A0ABS2IS16</accession>
<evidence type="ECO:0000313" key="3">
    <source>
        <dbReference type="Proteomes" id="UP001518872"/>
    </source>
</evidence>
<keyword evidence="3" id="KW-1185">Reference proteome</keyword>
<feature type="compositionally biased region" description="Basic and acidic residues" evidence="1">
    <location>
        <begin position="48"/>
        <end position="63"/>
    </location>
</feature>
<dbReference type="EMBL" id="JAFEUC010000003">
    <property type="protein sequence ID" value="MBM7076495.1"/>
    <property type="molecule type" value="Genomic_DNA"/>
</dbReference>
<name>A0ABS2IS16_9ACTN</name>
<proteinExistence type="predicted"/>
<reference evidence="2 3" key="1">
    <citation type="submission" date="2021-02" db="EMBL/GenBank/DDBJ databases">
        <authorList>
            <person name="Ra J.-S."/>
        </authorList>
    </citation>
    <scope>NUCLEOTIDE SEQUENCE [LARGE SCALE GENOMIC DNA]</scope>
    <source>
        <strain evidence="2 3">MMS20-R1-14</strain>
    </source>
</reference>
<sequence length="63" mass="6700">MTARVVADPRRGAVLHVVGTGGDTRRPERPGRFGSPARQGRGPSGPPRRADDRRWGGEPKDGG</sequence>
<dbReference type="RefSeq" id="WP_204924519.1">
    <property type="nucleotide sequence ID" value="NZ_JAFEUC010000003.1"/>
</dbReference>
<protein>
    <submittedName>
        <fullName evidence="2">Uncharacterized protein</fullName>
    </submittedName>
</protein>
<gene>
    <name evidence="2" type="ORF">JQX11_09045</name>
</gene>
<organism evidence="2 3">
    <name type="scientific">Micromonospora humida</name>
    <dbReference type="NCBI Taxonomy" id="2809018"/>
    <lineage>
        <taxon>Bacteria</taxon>
        <taxon>Bacillati</taxon>
        <taxon>Actinomycetota</taxon>
        <taxon>Actinomycetes</taxon>
        <taxon>Micromonosporales</taxon>
        <taxon>Micromonosporaceae</taxon>
        <taxon>Micromonospora</taxon>
    </lineage>
</organism>
<feature type="region of interest" description="Disordered" evidence="1">
    <location>
        <begin position="1"/>
        <end position="63"/>
    </location>
</feature>
<comment type="caution">
    <text evidence="2">The sequence shown here is derived from an EMBL/GenBank/DDBJ whole genome shotgun (WGS) entry which is preliminary data.</text>
</comment>
<evidence type="ECO:0000256" key="1">
    <source>
        <dbReference type="SAM" id="MobiDB-lite"/>
    </source>
</evidence>